<sequence>MVDADVLFAGAASSSSQSASGVVLRLSELTVLEGVASVQVVTEAKRNLAVKVPAAVEALGQLVGACVRVVPDPEPGEVRAMDGRAHPKDLPILVAAVRERCPVLVTFNEKDFRPGHPDVDVVTPGVLVQRVRRLVARAGLRGGQ</sequence>
<dbReference type="InterPro" id="IPR002716">
    <property type="entry name" value="PIN_dom"/>
</dbReference>
<evidence type="ECO:0000313" key="2">
    <source>
        <dbReference type="EMBL" id="MDT0631975.1"/>
    </source>
</evidence>
<comment type="caution">
    <text evidence="2">The sequence shown here is derived from an EMBL/GenBank/DDBJ whole genome shotgun (WGS) entry which is preliminary data.</text>
</comment>
<feature type="domain" description="PIN" evidence="1">
    <location>
        <begin position="1"/>
        <end position="109"/>
    </location>
</feature>
<gene>
    <name evidence="2" type="ORF">RM540_09475</name>
</gene>
<dbReference type="SUPFAM" id="SSF88723">
    <property type="entry name" value="PIN domain-like"/>
    <property type="match status" value="1"/>
</dbReference>
<dbReference type="Pfam" id="PF13470">
    <property type="entry name" value="PIN_3"/>
    <property type="match status" value="1"/>
</dbReference>
<keyword evidence="3" id="KW-1185">Reference proteome</keyword>
<proteinExistence type="predicted"/>
<protein>
    <submittedName>
        <fullName evidence="2">PIN domain-containing protein</fullName>
    </submittedName>
</protein>
<reference evidence="2 3" key="1">
    <citation type="submission" date="2023-09" db="EMBL/GenBank/DDBJ databases">
        <authorList>
            <person name="Rey-Velasco X."/>
        </authorList>
    </citation>
    <scope>NUCLEOTIDE SEQUENCE [LARGE SCALE GENOMIC DNA]</scope>
    <source>
        <strain evidence="2 3">F394</strain>
    </source>
</reference>
<dbReference type="InterPro" id="IPR029060">
    <property type="entry name" value="PIN-like_dom_sf"/>
</dbReference>
<evidence type="ECO:0000259" key="1">
    <source>
        <dbReference type="Pfam" id="PF13470"/>
    </source>
</evidence>
<dbReference type="EMBL" id="JAVRHT010000019">
    <property type="protein sequence ID" value="MDT0631975.1"/>
    <property type="molecule type" value="Genomic_DNA"/>
</dbReference>
<dbReference type="RefSeq" id="WP_311663458.1">
    <property type="nucleotide sequence ID" value="NZ_JAVRHT010000019.1"/>
</dbReference>
<dbReference type="Proteomes" id="UP001267426">
    <property type="component" value="Unassembled WGS sequence"/>
</dbReference>
<accession>A0ABU3BRQ3</accession>
<name>A0ABU3BRQ3_9BACT</name>
<evidence type="ECO:0000313" key="3">
    <source>
        <dbReference type="Proteomes" id="UP001267426"/>
    </source>
</evidence>
<organism evidence="2 3">
    <name type="scientific">Rubrivirga litoralis</name>
    <dbReference type="NCBI Taxonomy" id="3075598"/>
    <lineage>
        <taxon>Bacteria</taxon>
        <taxon>Pseudomonadati</taxon>
        <taxon>Rhodothermota</taxon>
        <taxon>Rhodothermia</taxon>
        <taxon>Rhodothermales</taxon>
        <taxon>Rubricoccaceae</taxon>
        <taxon>Rubrivirga</taxon>
    </lineage>
</organism>